<keyword evidence="2" id="KW-1133">Transmembrane helix</keyword>
<feature type="transmembrane region" description="Helical" evidence="2">
    <location>
        <begin position="191"/>
        <end position="212"/>
    </location>
</feature>
<dbReference type="RefSeq" id="WP_185058702.1">
    <property type="nucleotide sequence ID" value="NZ_BAABJP010000001.1"/>
</dbReference>
<evidence type="ECO:0000313" key="3">
    <source>
        <dbReference type="EMBL" id="GAA5145893.1"/>
    </source>
</evidence>
<proteinExistence type="predicted"/>
<organism evidence="3 4">
    <name type="scientific">Pseudonocardia eucalypti</name>
    <dbReference type="NCBI Taxonomy" id="648755"/>
    <lineage>
        <taxon>Bacteria</taxon>
        <taxon>Bacillati</taxon>
        <taxon>Actinomycetota</taxon>
        <taxon>Actinomycetes</taxon>
        <taxon>Pseudonocardiales</taxon>
        <taxon>Pseudonocardiaceae</taxon>
        <taxon>Pseudonocardia</taxon>
    </lineage>
</organism>
<keyword evidence="4" id="KW-1185">Reference proteome</keyword>
<gene>
    <name evidence="3" type="ORF">GCM10023321_04470</name>
</gene>
<evidence type="ECO:0000256" key="2">
    <source>
        <dbReference type="SAM" id="Phobius"/>
    </source>
</evidence>
<feature type="compositionally biased region" description="Basic and acidic residues" evidence="1">
    <location>
        <begin position="39"/>
        <end position="48"/>
    </location>
</feature>
<evidence type="ECO:0000256" key="1">
    <source>
        <dbReference type="SAM" id="MobiDB-lite"/>
    </source>
</evidence>
<feature type="compositionally biased region" description="Basic and acidic residues" evidence="1">
    <location>
        <begin position="98"/>
        <end position="119"/>
    </location>
</feature>
<accession>A0ABP9PFS9</accession>
<comment type="caution">
    <text evidence="3">The sequence shown here is derived from an EMBL/GenBank/DDBJ whole genome shotgun (WGS) entry which is preliminary data.</text>
</comment>
<evidence type="ECO:0000313" key="4">
    <source>
        <dbReference type="Proteomes" id="UP001428817"/>
    </source>
</evidence>
<dbReference type="EMBL" id="BAABJP010000001">
    <property type="protein sequence ID" value="GAA5145893.1"/>
    <property type="molecule type" value="Genomic_DNA"/>
</dbReference>
<keyword evidence="2" id="KW-0472">Membrane</keyword>
<feature type="region of interest" description="Disordered" evidence="1">
    <location>
        <begin position="1"/>
        <end position="144"/>
    </location>
</feature>
<sequence length="215" mass="23491">MSNERSGELDGGTEPPEWRTDPMLPVITDDMLPPLETPHIPRLDDHNLADLLAELDDEKPSRPAPPVYAPRCSPEADEDRPPRPECLPRVAPDEDGVDRDGPAKGRVDEDRLTEDRIIEDSAAGPKPARPTTNGNGTAAMAGPRPAPTPPVIHSEYGDFRPPIHQEPDRHYEALSLTGITERSRGRLGSRLFTIAFVVIFVLILIQAAVSLLSPS</sequence>
<protein>
    <submittedName>
        <fullName evidence="3">Uncharacterized protein</fullName>
    </submittedName>
</protein>
<keyword evidence="2" id="KW-0812">Transmembrane</keyword>
<dbReference type="Proteomes" id="UP001428817">
    <property type="component" value="Unassembled WGS sequence"/>
</dbReference>
<name>A0ABP9PFS9_9PSEU</name>
<reference evidence="4" key="1">
    <citation type="journal article" date="2019" name="Int. J. Syst. Evol. Microbiol.">
        <title>The Global Catalogue of Microorganisms (GCM) 10K type strain sequencing project: providing services to taxonomists for standard genome sequencing and annotation.</title>
        <authorList>
            <consortium name="The Broad Institute Genomics Platform"/>
            <consortium name="The Broad Institute Genome Sequencing Center for Infectious Disease"/>
            <person name="Wu L."/>
            <person name="Ma J."/>
        </authorList>
    </citation>
    <scope>NUCLEOTIDE SEQUENCE [LARGE SCALE GENOMIC DNA]</scope>
    <source>
        <strain evidence="4">JCM 18303</strain>
    </source>
</reference>